<dbReference type="GO" id="GO:0005840">
    <property type="term" value="C:ribosome"/>
    <property type="evidence" value="ECO:0007669"/>
    <property type="project" value="UniProtKB-KW"/>
</dbReference>
<dbReference type="InterPro" id="IPR038661">
    <property type="entry name" value="Ribosomal_eL33_sf"/>
</dbReference>
<dbReference type="EMBL" id="JWZX01002565">
    <property type="protein sequence ID" value="KOO28467.1"/>
    <property type="molecule type" value="Genomic_DNA"/>
</dbReference>
<dbReference type="Pfam" id="PF01247">
    <property type="entry name" value="Ribosomal_L35Ae"/>
    <property type="match status" value="1"/>
</dbReference>
<dbReference type="GO" id="GO:1990904">
    <property type="term" value="C:ribonucleoprotein complex"/>
    <property type="evidence" value="ECO:0007669"/>
    <property type="project" value="UniProtKB-KW"/>
</dbReference>
<dbReference type="GO" id="GO:0003735">
    <property type="term" value="F:structural constituent of ribosome"/>
    <property type="evidence" value="ECO:0007669"/>
    <property type="project" value="InterPro"/>
</dbReference>
<evidence type="ECO:0000256" key="1">
    <source>
        <dbReference type="ARBA" id="ARBA00009269"/>
    </source>
</evidence>
<comment type="caution">
    <text evidence="4">The sequence shown here is derived from an EMBL/GenBank/DDBJ whole genome shotgun (WGS) entry which is preliminary data.</text>
</comment>
<name>A0A0M0JQB2_9EUKA</name>
<evidence type="ECO:0000256" key="3">
    <source>
        <dbReference type="ARBA" id="ARBA00023274"/>
    </source>
</evidence>
<evidence type="ECO:0000256" key="2">
    <source>
        <dbReference type="ARBA" id="ARBA00022980"/>
    </source>
</evidence>
<sequence>MAAALQLAPITWVRSKSTSQNPLDTPSWRVNMTQGSSSCDELRKWCGPCCLQKAAHAGRGVAALRRRLAQPQATLHVSVVGNSVARFNNFGVARGFVHELRRRFPATKVTIEYAHVAGGFEPDHLYYCGLSSRSLLRADLVLIHYHAPRGGLVYEKVLRRLLALPRRPVVAYVAHCTMSDFSYHRDWVVARDRGPWGWRMGDEAQGYFEQLRAVEHRLVSTHYGLPFASTCAAFHSMLGAVDQSDRLVDTSFEPTVKPRAEPTTLYAKGKILGYKRSKANQYENTSLIKIEHVNAKADTDFYLGKRVAYIYKAKTEINGTKFRAIWGKVCRAHGNNGVVRCKFRKNLPPTSIAGNCRVMLYPSRI</sequence>
<accession>A0A0M0JQB2</accession>
<keyword evidence="3" id="KW-0687">Ribonucleoprotein</keyword>
<gene>
    <name evidence="4" type="ORF">Ctob_002337</name>
</gene>
<organism evidence="4 5">
    <name type="scientific">Chrysochromulina tobinii</name>
    <dbReference type="NCBI Taxonomy" id="1460289"/>
    <lineage>
        <taxon>Eukaryota</taxon>
        <taxon>Haptista</taxon>
        <taxon>Haptophyta</taxon>
        <taxon>Prymnesiophyceae</taxon>
        <taxon>Prymnesiales</taxon>
        <taxon>Chrysochromulinaceae</taxon>
        <taxon>Chrysochromulina</taxon>
    </lineage>
</organism>
<dbReference type="InterPro" id="IPR009000">
    <property type="entry name" value="Transl_B-barrel_sf"/>
</dbReference>
<keyword evidence="5" id="KW-1185">Reference proteome</keyword>
<dbReference type="Proteomes" id="UP000037460">
    <property type="component" value="Unassembled WGS sequence"/>
</dbReference>
<dbReference type="FunFam" id="2.40.10.190:FF:000001">
    <property type="entry name" value="60S ribosomal protein L35a"/>
    <property type="match status" value="1"/>
</dbReference>
<comment type="similarity">
    <text evidence="1">Belongs to the eukaryotic ribosomal protein eL33 family.</text>
</comment>
<dbReference type="GO" id="GO:0006412">
    <property type="term" value="P:translation"/>
    <property type="evidence" value="ECO:0007669"/>
    <property type="project" value="InterPro"/>
</dbReference>
<dbReference type="PANTHER" id="PTHR10902">
    <property type="entry name" value="60S RIBOSOMAL PROTEIN L35A"/>
    <property type="match status" value="1"/>
</dbReference>
<dbReference type="OrthoDB" id="1166329at2759"/>
<evidence type="ECO:0000313" key="4">
    <source>
        <dbReference type="EMBL" id="KOO28467.1"/>
    </source>
</evidence>
<evidence type="ECO:0008006" key="6">
    <source>
        <dbReference type="Google" id="ProtNLM"/>
    </source>
</evidence>
<dbReference type="AlphaFoldDB" id="A0A0M0JQB2"/>
<protein>
    <recommendedName>
        <fullName evidence="6">60S ribosomal protein L35a</fullName>
    </recommendedName>
</protein>
<proteinExistence type="inferred from homology"/>
<reference evidence="5" key="1">
    <citation type="journal article" date="2015" name="PLoS Genet.">
        <title>Genome Sequence and Transcriptome Analyses of Chrysochromulina tobin: Metabolic Tools for Enhanced Algal Fitness in the Prominent Order Prymnesiales (Haptophyceae).</title>
        <authorList>
            <person name="Hovde B.T."/>
            <person name="Deodato C.R."/>
            <person name="Hunsperger H.M."/>
            <person name="Ryken S.A."/>
            <person name="Yost W."/>
            <person name="Jha R.K."/>
            <person name="Patterson J."/>
            <person name="Monnat R.J. Jr."/>
            <person name="Barlow S.B."/>
            <person name="Starkenburg S.R."/>
            <person name="Cattolico R.A."/>
        </authorList>
    </citation>
    <scope>NUCLEOTIDE SEQUENCE</scope>
    <source>
        <strain evidence="5">CCMP291</strain>
    </source>
</reference>
<dbReference type="Gene3D" id="2.40.10.190">
    <property type="entry name" value="translation elongation factor selb, chain A, domain 4"/>
    <property type="match status" value="1"/>
</dbReference>
<dbReference type="InterPro" id="IPR001780">
    <property type="entry name" value="Ribosomal_eL33"/>
</dbReference>
<dbReference type="HAMAP" id="MF_00573">
    <property type="entry name" value="Ribosomal_eL33"/>
    <property type="match status" value="1"/>
</dbReference>
<dbReference type="SUPFAM" id="SSF50447">
    <property type="entry name" value="Translation proteins"/>
    <property type="match status" value="1"/>
</dbReference>
<keyword evidence="2" id="KW-0689">Ribosomal protein</keyword>
<evidence type="ECO:0000313" key="5">
    <source>
        <dbReference type="Proteomes" id="UP000037460"/>
    </source>
</evidence>